<dbReference type="InterPro" id="IPR031927">
    <property type="entry name" value="DUF4767"/>
</dbReference>
<evidence type="ECO:0000313" key="4">
    <source>
        <dbReference type="Proteomes" id="UP001596227"/>
    </source>
</evidence>
<evidence type="ECO:0000259" key="2">
    <source>
        <dbReference type="Pfam" id="PF15983"/>
    </source>
</evidence>
<dbReference type="PROSITE" id="PS51257">
    <property type="entry name" value="PROKAR_LIPOPROTEIN"/>
    <property type="match status" value="1"/>
</dbReference>
<protein>
    <submittedName>
        <fullName evidence="3">DUF4767 domain-containing protein</fullName>
    </submittedName>
</protein>
<keyword evidence="4" id="KW-1185">Reference proteome</keyword>
<dbReference type="Pfam" id="PF15983">
    <property type="entry name" value="DUF4767"/>
    <property type="match status" value="1"/>
</dbReference>
<accession>A0ABW1UHA7</accession>
<proteinExistence type="predicted"/>
<dbReference type="RefSeq" id="WP_137606119.1">
    <property type="nucleotide sequence ID" value="NZ_BJDH01000001.1"/>
</dbReference>
<feature type="domain" description="DUF4767" evidence="2">
    <location>
        <begin position="70"/>
        <end position="205"/>
    </location>
</feature>
<feature type="compositionally biased region" description="Low complexity" evidence="1">
    <location>
        <begin position="43"/>
        <end position="70"/>
    </location>
</feature>
<organism evidence="3 4">
    <name type="scientific">Lactiplantibacillus daoliensis</name>
    <dbReference type="NCBI Taxonomy" id="2559916"/>
    <lineage>
        <taxon>Bacteria</taxon>
        <taxon>Bacillati</taxon>
        <taxon>Bacillota</taxon>
        <taxon>Bacilli</taxon>
        <taxon>Lactobacillales</taxon>
        <taxon>Lactobacillaceae</taxon>
        <taxon>Lactiplantibacillus</taxon>
    </lineage>
</organism>
<feature type="region of interest" description="Disordered" evidence="1">
    <location>
        <begin position="22"/>
        <end position="70"/>
    </location>
</feature>
<feature type="compositionally biased region" description="Low complexity" evidence="1">
    <location>
        <begin position="22"/>
        <end position="35"/>
    </location>
</feature>
<evidence type="ECO:0000313" key="3">
    <source>
        <dbReference type="EMBL" id="MFC6294375.1"/>
    </source>
</evidence>
<reference evidence="4" key="1">
    <citation type="journal article" date="2019" name="Int. J. Syst. Evol. Microbiol.">
        <title>The Global Catalogue of Microorganisms (GCM) 10K type strain sequencing project: providing services to taxonomists for standard genome sequencing and annotation.</title>
        <authorList>
            <consortium name="The Broad Institute Genomics Platform"/>
            <consortium name="The Broad Institute Genome Sequencing Center for Infectious Disease"/>
            <person name="Wu L."/>
            <person name="Ma J."/>
        </authorList>
    </citation>
    <scope>NUCLEOTIDE SEQUENCE [LARGE SCALE GENOMIC DNA]</scope>
    <source>
        <strain evidence="4">CCM 8934</strain>
    </source>
</reference>
<dbReference type="EMBL" id="JBHSSB010000014">
    <property type="protein sequence ID" value="MFC6294375.1"/>
    <property type="molecule type" value="Genomic_DNA"/>
</dbReference>
<comment type="caution">
    <text evidence="3">The sequence shown here is derived from an EMBL/GenBank/DDBJ whole genome shotgun (WGS) entry which is preliminary data.</text>
</comment>
<name>A0ABW1UHA7_9LACO</name>
<gene>
    <name evidence="3" type="ORF">ACFQH1_04080</name>
</gene>
<sequence>MKKLWTAALVGVLLLTGCSGKLTKQSTSSKTSESSRTAKKVNKSTNTTQSKSSNQVTPQSSSKSSKAATTLWNASKEKQLSAFMKSWQAKMGQTYQGTYDGKQPNHLGYIFPKAITSGEMNNRVSWGNQPVDLSWSTNGENGKEFQIVAAATGGKDGGESFPTSYLFCLHNQRPVVFMSQTTNGDTFYIQDTQNAELQAGFAKIVTGVKPAIKTDASLNADVEPAVNASPQRIPNGYNGTWYWMLDDDVETMKPLNIKDLKLSYADSITPKMLNIRGINQTAGAGDYEYLRYKYFDGQQIPVLMMGSGARAWFDGNGYRSRSVATQLKGFTYGDETKTREQDD</sequence>
<evidence type="ECO:0000256" key="1">
    <source>
        <dbReference type="SAM" id="MobiDB-lite"/>
    </source>
</evidence>
<dbReference type="Proteomes" id="UP001596227">
    <property type="component" value="Unassembled WGS sequence"/>
</dbReference>